<dbReference type="EMBL" id="JARMAB010000012">
    <property type="protein sequence ID" value="MED1203323.1"/>
    <property type="molecule type" value="Genomic_DNA"/>
</dbReference>
<feature type="region of interest" description="Disordered" evidence="1">
    <location>
        <begin position="1"/>
        <end position="20"/>
    </location>
</feature>
<evidence type="ECO:0000256" key="1">
    <source>
        <dbReference type="SAM" id="MobiDB-lite"/>
    </source>
</evidence>
<protein>
    <submittedName>
        <fullName evidence="2">Uncharacterized protein</fullName>
    </submittedName>
</protein>
<dbReference type="RefSeq" id="WP_066269056.1">
    <property type="nucleotide sequence ID" value="NZ_JARMAB010000012.1"/>
</dbReference>
<gene>
    <name evidence="2" type="ORF">P4T90_09550</name>
</gene>
<proteinExistence type="predicted"/>
<reference evidence="2 3" key="1">
    <citation type="submission" date="2023-03" db="EMBL/GenBank/DDBJ databases">
        <title>Bacillus Genome Sequencing.</title>
        <authorList>
            <person name="Dunlap C."/>
        </authorList>
    </citation>
    <scope>NUCLEOTIDE SEQUENCE [LARGE SCALE GENOMIC DNA]</scope>
    <source>
        <strain evidence="2 3">B-23453</strain>
    </source>
</reference>
<dbReference type="Proteomes" id="UP001341444">
    <property type="component" value="Unassembled WGS sequence"/>
</dbReference>
<sequence length="66" mass="7399">MSEENQVHAGKADPHFDGEYEGVISSPTGINNLGMYVGSKFSHPFHVTSLRKDPEMERFSRFVDGK</sequence>
<comment type="caution">
    <text evidence="2">The sequence shown here is derived from an EMBL/GenBank/DDBJ whole genome shotgun (WGS) entry which is preliminary data.</text>
</comment>
<organism evidence="2 3">
    <name type="scientific">Heyndrickxia acidicola</name>
    <dbReference type="NCBI Taxonomy" id="209389"/>
    <lineage>
        <taxon>Bacteria</taxon>
        <taxon>Bacillati</taxon>
        <taxon>Bacillota</taxon>
        <taxon>Bacilli</taxon>
        <taxon>Bacillales</taxon>
        <taxon>Bacillaceae</taxon>
        <taxon>Heyndrickxia</taxon>
    </lineage>
</organism>
<keyword evidence="3" id="KW-1185">Reference proteome</keyword>
<evidence type="ECO:0000313" key="2">
    <source>
        <dbReference type="EMBL" id="MED1203323.1"/>
    </source>
</evidence>
<evidence type="ECO:0000313" key="3">
    <source>
        <dbReference type="Proteomes" id="UP001341444"/>
    </source>
</evidence>
<accession>A0ABU6MI45</accession>
<name>A0ABU6MI45_9BACI</name>